<evidence type="ECO:0000313" key="1">
    <source>
        <dbReference type="EMBL" id="CAI8748541.1"/>
    </source>
</evidence>
<dbReference type="RefSeq" id="WP_026610772.1">
    <property type="nucleotide sequence ID" value="NZ_OX458333.1"/>
</dbReference>
<evidence type="ECO:0000313" key="2">
    <source>
        <dbReference type="Proteomes" id="UP001162030"/>
    </source>
</evidence>
<name>A0ABM9HX93_9GAMM</name>
<proteinExistence type="predicted"/>
<gene>
    <name evidence="1" type="ORF">MSZNOR_0603</name>
</gene>
<accession>A0ABM9HX93</accession>
<dbReference type="Proteomes" id="UP001162030">
    <property type="component" value="Chromosome"/>
</dbReference>
<keyword evidence="2" id="KW-1185">Reference proteome</keyword>
<protein>
    <submittedName>
        <fullName evidence="1">Uncharacterized protein</fullName>
    </submittedName>
</protein>
<sequence>MANQHHNTPTDLTAGFWRVETDEFAPYIRRGDCVRLDDVPPDEGDIVAVRAENPPGFKLAPWAPGMDHLATVVQVSRQYK</sequence>
<reference evidence="1 2" key="1">
    <citation type="submission" date="2023-03" db="EMBL/GenBank/DDBJ databases">
        <authorList>
            <person name="Pearce D."/>
        </authorList>
    </citation>
    <scope>NUCLEOTIDE SEQUENCE [LARGE SCALE GENOMIC DNA]</scope>
    <source>
        <strain evidence="1">Msz</strain>
    </source>
</reference>
<organism evidence="1 2">
    <name type="scientific">Methylocaldum szegediense</name>
    <dbReference type="NCBI Taxonomy" id="73780"/>
    <lineage>
        <taxon>Bacteria</taxon>
        <taxon>Pseudomonadati</taxon>
        <taxon>Pseudomonadota</taxon>
        <taxon>Gammaproteobacteria</taxon>
        <taxon>Methylococcales</taxon>
        <taxon>Methylococcaceae</taxon>
        <taxon>Methylocaldum</taxon>
    </lineage>
</organism>
<dbReference type="EMBL" id="OX458333">
    <property type="protein sequence ID" value="CAI8748541.1"/>
    <property type="molecule type" value="Genomic_DNA"/>
</dbReference>